<gene>
    <name evidence="4" type="ORF">LSH36_274g06027</name>
</gene>
<protein>
    <recommendedName>
        <fullName evidence="6">Protein sleepless</fullName>
    </recommendedName>
</protein>
<evidence type="ECO:0008006" key="6">
    <source>
        <dbReference type="Google" id="ProtNLM"/>
    </source>
</evidence>
<keyword evidence="5" id="KW-1185">Reference proteome</keyword>
<dbReference type="SUPFAM" id="SSF57302">
    <property type="entry name" value="Snake toxin-like"/>
    <property type="match status" value="1"/>
</dbReference>
<organism evidence="4 5">
    <name type="scientific">Paralvinella palmiformis</name>
    <dbReference type="NCBI Taxonomy" id="53620"/>
    <lineage>
        <taxon>Eukaryota</taxon>
        <taxon>Metazoa</taxon>
        <taxon>Spiralia</taxon>
        <taxon>Lophotrochozoa</taxon>
        <taxon>Annelida</taxon>
        <taxon>Polychaeta</taxon>
        <taxon>Sedentaria</taxon>
        <taxon>Canalipalpata</taxon>
        <taxon>Terebellida</taxon>
        <taxon>Terebelliformia</taxon>
        <taxon>Alvinellidae</taxon>
        <taxon>Paralvinella</taxon>
    </lineage>
</organism>
<dbReference type="AlphaFoldDB" id="A0AAD9JJI0"/>
<dbReference type="InterPro" id="IPR031424">
    <property type="entry name" value="QVR-like"/>
</dbReference>
<dbReference type="EMBL" id="JAODUP010000274">
    <property type="protein sequence ID" value="KAK2154231.1"/>
    <property type="molecule type" value="Genomic_DNA"/>
</dbReference>
<proteinExistence type="predicted"/>
<evidence type="ECO:0000256" key="3">
    <source>
        <dbReference type="SAM" id="SignalP"/>
    </source>
</evidence>
<dbReference type="PANTHER" id="PTHR33562">
    <property type="entry name" value="ATILLA, ISOFORM B-RELATED-RELATED"/>
    <property type="match status" value="1"/>
</dbReference>
<evidence type="ECO:0000313" key="5">
    <source>
        <dbReference type="Proteomes" id="UP001208570"/>
    </source>
</evidence>
<evidence type="ECO:0000313" key="4">
    <source>
        <dbReference type="EMBL" id="KAK2154231.1"/>
    </source>
</evidence>
<accession>A0AAD9JJI0</accession>
<evidence type="ECO:0000256" key="2">
    <source>
        <dbReference type="ARBA" id="ARBA00023180"/>
    </source>
</evidence>
<dbReference type="Pfam" id="PF17064">
    <property type="entry name" value="QVR"/>
    <property type="match status" value="1"/>
</dbReference>
<dbReference type="PROSITE" id="PS51257">
    <property type="entry name" value="PROKAR_LIPOPROTEIN"/>
    <property type="match status" value="1"/>
</dbReference>
<evidence type="ECO:0000256" key="1">
    <source>
        <dbReference type="ARBA" id="ARBA00022729"/>
    </source>
</evidence>
<keyword evidence="2" id="KW-0325">Glycoprotein</keyword>
<dbReference type="InterPro" id="IPR045860">
    <property type="entry name" value="Snake_toxin-like_sf"/>
</dbReference>
<dbReference type="InterPro" id="IPR050975">
    <property type="entry name" value="Sleep_regulator"/>
</dbReference>
<sequence length="128" mass="13840">MRIVYGVELILLVDAFLYLSGASGSGISCYRCWGDSCQDENFEPLTSATEEGCAQCYKVKSTYETYVSTLRGCSSSDIGTNQCTTMTSFGADVIACYCNGDLCNGASSPLIRGLSLYISLTFWHALLN</sequence>
<dbReference type="Proteomes" id="UP001208570">
    <property type="component" value="Unassembled WGS sequence"/>
</dbReference>
<dbReference type="GO" id="GO:0032222">
    <property type="term" value="P:regulation of synaptic transmission, cholinergic"/>
    <property type="evidence" value="ECO:0007669"/>
    <property type="project" value="InterPro"/>
</dbReference>
<feature type="chain" id="PRO_5042189555" description="Protein sleepless" evidence="3">
    <location>
        <begin position="25"/>
        <end position="128"/>
    </location>
</feature>
<comment type="caution">
    <text evidence="4">The sequence shown here is derived from an EMBL/GenBank/DDBJ whole genome shotgun (WGS) entry which is preliminary data.</text>
</comment>
<dbReference type="GO" id="GO:0030431">
    <property type="term" value="P:sleep"/>
    <property type="evidence" value="ECO:0007669"/>
    <property type="project" value="InterPro"/>
</dbReference>
<reference evidence="4" key="1">
    <citation type="journal article" date="2023" name="Mol. Biol. Evol.">
        <title>Third-Generation Sequencing Reveals the Adaptive Role of the Epigenome in Three Deep-Sea Polychaetes.</title>
        <authorList>
            <person name="Perez M."/>
            <person name="Aroh O."/>
            <person name="Sun Y."/>
            <person name="Lan Y."/>
            <person name="Juniper S.K."/>
            <person name="Young C.R."/>
            <person name="Angers B."/>
            <person name="Qian P.Y."/>
        </authorList>
    </citation>
    <scope>NUCLEOTIDE SEQUENCE</scope>
    <source>
        <strain evidence="4">P08H-3</strain>
    </source>
</reference>
<name>A0AAD9JJI0_9ANNE</name>
<keyword evidence="1 3" id="KW-0732">Signal</keyword>
<feature type="signal peptide" evidence="3">
    <location>
        <begin position="1"/>
        <end position="24"/>
    </location>
</feature>